<keyword evidence="1" id="KW-0732">Signal</keyword>
<reference evidence="2 3" key="1">
    <citation type="submission" date="2016-11" db="EMBL/GenBank/DDBJ databases">
        <authorList>
            <person name="Jaros S."/>
            <person name="Januszkiewicz K."/>
            <person name="Wedrychowicz H."/>
        </authorList>
    </citation>
    <scope>NUCLEOTIDE SEQUENCE [LARGE SCALE GENOMIC DNA]</scope>
    <source>
        <strain evidence="2 3">GAS95</strain>
    </source>
</reference>
<dbReference type="InterPro" id="IPR029058">
    <property type="entry name" value="AB_hydrolase_fold"/>
</dbReference>
<name>A0A1N6KS38_9BURK</name>
<accession>A0A1N6KS38</accession>
<evidence type="ECO:0000313" key="3">
    <source>
        <dbReference type="Proteomes" id="UP000185151"/>
    </source>
</evidence>
<feature type="chain" id="PRO_5012952529" description="Esterase" evidence="1">
    <location>
        <begin position="30"/>
        <end position="357"/>
    </location>
</feature>
<gene>
    <name evidence="2" type="ORF">SAMN05444165_4486</name>
</gene>
<sequence>MVRTREHTAKRFGTILFAAAFAIGLAACAASPPDRAAALSGPMSIAKQGSFFIGGHDVHSDTLSTLPNYAASGTVTVDQMYVHYQIPTGAKPLSLTLVHGCCLTGMTWETTPDGRMGWEEYFVRKGYPTYVIDQSDRGRSATDISAINAVRSGKAPISQLPTVFAASHESAWTIFRFGPQYPQTFPGEQFPVDAQASLWQQMVPDWSPSLGTPNPTVPALSQLAIRLGHTVLISHSQAGIYPFQTAAISTQGIAGIVSIEPGECPSATGDLTPYTRLPILVLFGDYVDLSPRWAPRLKACRAFVDAVDHAGGRAQLVLLPDEGIHGNTHMMMQDRNNLDVADWILRWIDTHVGAAGA</sequence>
<feature type="signal peptide" evidence="1">
    <location>
        <begin position="1"/>
        <end position="29"/>
    </location>
</feature>
<dbReference type="RefSeq" id="WP_074299274.1">
    <property type="nucleotide sequence ID" value="NZ_FSRU01000002.1"/>
</dbReference>
<dbReference type="PANTHER" id="PTHR43194:SF2">
    <property type="entry name" value="PEROXISOMAL MEMBRANE PROTEIN LPX1"/>
    <property type="match status" value="1"/>
</dbReference>
<keyword evidence="3" id="KW-1185">Reference proteome</keyword>
<dbReference type="EMBL" id="FSRU01000002">
    <property type="protein sequence ID" value="SIO59351.1"/>
    <property type="molecule type" value="Genomic_DNA"/>
</dbReference>
<dbReference type="SUPFAM" id="SSF53474">
    <property type="entry name" value="alpha/beta-Hydrolases"/>
    <property type="match status" value="1"/>
</dbReference>
<evidence type="ECO:0008006" key="4">
    <source>
        <dbReference type="Google" id="ProtNLM"/>
    </source>
</evidence>
<dbReference type="CDD" id="cd12807">
    <property type="entry name" value="Esterase_713"/>
    <property type="match status" value="1"/>
</dbReference>
<dbReference type="Gene3D" id="3.40.50.1820">
    <property type="entry name" value="alpha/beta hydrolase"/>
    <property type="match status" value="1"/>
</dbReference>
<dbReference type="AlphaFoldDB" id="A0A1N6KS38"/>
<evidence type="ECO:0000256" key="1">
    <source>
        <dbReference type="SAM" id="SignalP"/>
    </source>
</evidence>
<protein>
    <recommendedName>
        <fullName evidence="4">Esterase</fullName>
    </recommendedName>
</protein>
<dbReference type="Proteomes" id="UP000185151">
    <property type="component" value="Unassembled WGS sequence"/>
</dbReference>
<proteinExistence type="predicted"/>
<dbReference type="PANTHER" id="PTHR43194">
    <property type="entry name" value="HYDROLASE ALPHA/BETA FOLD FAMILY"/>
    <property type="match status" value="1"/>
</dbReference>
<organism evidence="2 3">
    <name type="scientific">Paraburkholderia phenazinium</name>
    <dbReference type="NCBI Taxonomy" id="60549"/>
    <lineage>
        <taxon>Bacteria</taxon>
        <taxon>Pseudomonadati</taxon>
        <taxon>Pseudomonadota</taxon>
        <taxon>Betaproteobacteria</taxon>
        <taxon>Burkholderiales</taxon>
        <taxon>Burkholderiaceae</taxon>
        <taxon>Paraburkholderia</taxon>
    </lineage>
</organism>
<dbReference type="PROSITE" id="PS51257">
    <property type="entry name" value="PROKAR_LIPOPROTEIN"/>
    <property type="match status" value="1"/>
</dbReference>
<evidence type="ECO:0000313" key="2">
    <source>
        <dbReference type="EMBL" id="SIO59351.1"/>
    </source>
</evidence>
<dbReference type="InterPro" id="IPR050228">
    <property type="entry name" value="Carboxylesterase_BioH"/>
</dbReference>